<dbReference type="OrthoDB" id="7059163at2"/>
<evidence type="ECO:0000256" key="7">
    <source>
        <dbReference type="PIRSR" id="PIRSR610300-51"/>
    </source>
</evidence>
<evidence type="ECO:0000313" key="9">
    <source>
        <dbReference type="EMBL" id="PWC30811.1"/>
    </source>
</evidence>
<dbReference type="PANTHER" id="PTHR12918">
    <property type="entry name" value="CYSTEINE DIOXYGENASE"/>
    <property type="match status" value="1"/>
</dbReference>
<evidence type="ECO:0000256" key="4">
    <source>
        <dbReference type="ARBA" id="ARBA00023002"/>
    </source>
</evidence>
<dbReference type="GO" id="GO:0019448">
    <property type="term" value="P:L-cysteine catabolic process"/>
    <property type="evidence" value="ECO:0007669"/>
    <property type="project" value="TreeGrafter"/>
</dbReference>
<proteinExistence type="inferred from homology"/>
<evidence type="ECO:0000256" key="5">
    <source>
        <dbReference type="ARBA" id="ARBA00023004"/>
    </source>
</evidence>
<dbReference type="GO" id="GO:0008198">
    <property type="term" value="F:ferrous iron binding"/>
    <property type="evidence" value="ECO:0007669"/>
    <property type="project" value="TreeGrafter"/>
</dbReference>
<evidence type="ECO:0000256" key="1">
    <source>
        <dbReference type="ARBA" id="ARBA00006622"/>
    </source>
</evidence>
<comment type="caution">
    <text evidence="9">The sequence shown here is derived from an EMBL/GenBank/DDBJ whole genome shotgun (WGS) entry which is preliminary data.</text>
</comment>
<dbReference type="InterPro" id="IPR011051">
    <property type="entry name" value="RmlC_Cupin_sf"/>
</dbReference>
<feature type="binding site" evidence="7">
    <location>
        <position position="148"/>
    </location>
    <ligand>
        <name>Fe cation</name>
        <dbReference type="ChEBI" id="CHEBI:24875"/>
        <note>catalytic</note>
    </ligand>
</feature>
<feature type="region of interest" description="Disordered" evidence="8">
    <location>
        <begin position="115"/>
        <end position="135"/>
    </location>
</feature>
<feature type="cross-link" description="3'-(S-cysteinyl)-tyrosine (Cys-Tyr)" evidence="6">
    <location>
        <begin position="102"/>
        <end position="164"/>
    </location>
</feature>
<feature type="binding site" evidence="7">
    <location>
        <position position="98"/>
    </location>
    <ligand>
        <name>Fe cation</name>
        <dbReference type="ChEBI" id="CHEBI:24875"/>
        <note>catalytic</note>
    </ligand>
</feature>
<organism evidence="9 10">
    <name type="scientific">Teichococcus aestuarii</name>
    <dbReference type="NCBI Taxonomy" id="568898"/>
    <lineage>
        <taxon>Bacteria</taxon>
        <taxon>Pseudomonadati</taxon>
        <taxon>Pseudomonadota</taxon>
        <taxon>Alphaproteobacteria</taxon>
        <taxon>Acetobacterales</taxon>
        <taxon>Roseomonadaceae</taxon>
        <taxon>Roseomonas</taxon>
    </lineage>
</organism>
<feature type="binding site" evidence="7">
    <location>
        <position position="96"/>
    </location>
    <ligand>
        <name>Fe cation</name>
        <dbReference type="ChEBI" id="CHEBI:24875"/>
        <note>catalytic</note>
    </ligand>
</feature>
<comment type="similarity">
    <text evidence="1">Belongs to the cysteine dioxygenase family.</text>
</comment>
<keyword evidence="4" id="KW-0560">Oxidoreductase</keyword>
<dbReference type="Proteomes" id="UP000245048">
    <property type="component" value="Unassembled WGS sequence"/>
</dbReference>
<gene>
    <name evidence="9" type="ORF">CR165_02620</name>
</gene>
<dbReference type="PANTHER" id="PTHR12918:SF1">
    <property type="entry name" value="CYSTEINE DIOXYGENASE TYPE 1"/>
    <property type="match status" value="1"/>
</dbReference>
<protein>
    <submittedName>
        <fullName evidence="9">Cysteine dioxygenase</fullName>
    </submittedName>
</protein>
<keyword evidence="6" id="KW-0883">Thioether bond</keyword>
<reference evidence="10" key="1">
    <citation type="submission" date="2017-10" db="EMBL/GenBank/DDBJ databases">
        <authorList>
            <person name="Toshchakov S.V."/>
            <person name="Goeva M.A."/>
        </authorList>
    </citation>
    <scope>NUCLEOTIDE SEQUENCE [LARGE SCALE GENOMIC DNA]</scope>
    <source>
        <strain evidence="10">JR1/69-1-13</strain>
    </source>
</reference>
<keyword evidence="3 9" id="KW-0223">Dioxygenase</keyword>
<evidence type="ECO:0000256" key="3">
    <source>
        <dbReference type="ARBA" id="ARBA00022964"/>
    </source>
</evidence>
<dbReference type="AlphaFoldDB" id="A0A2U1VA51"/>
<dbReference type="Gene3D" id="2.60.120.10">
    <property type="entry name" value="Jelly Rolls"/>
    <property type="match status" value="1"/>
</dbReference>
<feature type="compositionally biased region" description="Polar residues" evidence="8">
    <location>
        <begin position="120"/>
        <end position="129"/>
    </location>
</feature>
<accession>A0A2U1VA51</accession>
<evidence type="ECO:0000256" key="2">
    <source>
        <dbReference type="ARBA" id="ARBA00022723"/>
    </source>
</evidence>
<dbReference type="GO" id="GO:0017172">
    <property type="term" value="F:cysteine dioxygenase activity"/>
    <property type="evidence" value="ECO:0007669"/>
    <property type="project" value="TreeGrafter"/>
</dbReference>
<sequence length="181" mass="18863">MSFIAPNPAPPAKPLAAPLAAMLADIAAAARAPEAERPGRVAAAIAPYLAVPDLLAPGACPCNPERYVRHLLHADPAGGYAVVALAWRPGQMSPVHAHRTWCALGVYRGTLTEGHYAPGTSGTPRQTGSVLRPRGATCHGPADPALIHRLANLSGEEAVSIHVYGVPYERFGADVNLVYAD</sequence>
<evidence type="ECO:0000256" key="6">
    <source>
        <dbReference type="PIRSR" id="PIRSR610300-50"/>
    </source>
</evidence>
<evidence type="ECO:0000256" key="8">
    <source>
        <dbReference type="SAM" id="MobiDB-lite"/>
    </source>
</evidence>
<dbReference type="InterPro" id="IPR014710">
    <property type="entry name" value="RmlC-like_jellyroll"/>
</dbReference>
<keyword evidence="10" id="KW-1185">Reference proteome</keyword>
<dbReference type="CDD" id="cd10548">
    <property type="entry name" value="cupin_CDO"/>
    <property type="match status" value="1"/>
</dbReference>
<dbReference type="InterPro" id="IPR010300">
    <property type="entry name" value="CDO_1"/>
</dbReference>
<dbReference type="Pfam" id="PF05995">
    <property type="entry name" value="CDO_I"/>
    <property type="match status" value="1"/>
</dbReference>
<evidence type="ECO:0000313" key="10">
    <source>
        <dbReference type="Proteomes" id="UP000245048"/>
    </source>
</evidence>
<dbReference type="SUPFAM" id="SSF51182">
    <property type="entry name" value="RmlC-like cupins"/>
    <property type="match status" value="1"/>
</dbReference>
<name>A0A2U1VA51_9PROT</name>
<dbReference type="RefSeq" id="WP_109515382.1">
    <property type="nucleotide sequence ID" value="NZ_PDOA01000001.1"/>
</dbReference>
<dbReference type="EMBL" id="PDOA01000001">
    <property type="protein sequence ID" value="PWC30811.1"/>
    <property type="molecule type" value="Genomic_DNA"/>
</dbReference>
<keyword evidence="5 7" id="KW-0408">Iron</keyword>
<keyword evidence="2 7" id="KW-0479">Metal-binding</keyword>